<keyword evidence="3" id="KW-1185">Reference proteome</keyword>
<sequence>MKKGHLGDAVITDAHLNAKKEHEAMKALDALKTLESPKSHKASKAQKGDKTAPADGMIKRFRPIMMIRQLLPRRMIVTSIKSRPTSCCPTRFGLTRKISTSTKKRR</sequence>
<dbReference type="EMBL" id="CH926426">
    <property type="protein sequence ID" value="EDW04425.1"/>
    <property type="molecule type" value="Genomic_DNA"/>
</dbReference>
<reference evidence="2 3" key="1">
    <citation type="journal article" date="2007" name="Nature">
        <title>Evolution of genes and genomes on the Drosophila phylogeny.</title>
        <authorList>
            <consortium name="Drosophila 12 Genomes Consortium"/>
            <person name="Clark A.G."/>
            <person name="Eisen M.B."/>
            <person name="Smith D.R."/>
            <person name="Bergman C.M."/>
            <person name="Oliver B."/>
            <person name="Markow T.A."/>
            <person name="Kaufman T.C."/>
            <person name="Kellis M."/>
            <person name="Gelbart W."/>
            <person name="Iyer V.N."/>
            <person name="Pollard D.A."/>
            <person name="Sackton T.B."/>
            <person name="Larracuente A.M."/>
            <person name="Singh N.D."/>
            <person name="Abad J.P."/>
            <person name="Abt D.N."/>
            <person name="Adryan B."/>
            <person name="Aguade M."/>
            <person name="Akashi H."/>
            <person name="Anderson W.W."/>
            <person name="Aquadro C.F."/>
            <person name="Ardell D.H."/>
            <person name="Arguello R."/>
            <person name="Artieri C.G."/>
            <person name="Barbash D.A."/>
            <person name="Barker D."/>
            <person name="Barsanti P."/>
            <person name="Batterham P."/>
            <person name="Batzoglou S."/>
            <person name="Begun D."/>
            <person name="Bhutkar A."/>
            <person name="Blanco E."/>
            <person name="Bosak S.A."/>
            <person name="Bradley R.K."/>
            <person name="Brand A.D."/>
            <person name="Brent M.R."/>
            <person name="Brooks A.N."/>
            <person name="Brown R.H."/>
            <person name="Butlin R.K."/>
            <person name="Caggese C."/>
            <person name="Calvi B.R."/>
            <person name="Bernardo de Carvalho A."/>
            <person name="Caspi A."/>
            <person name="Castrezana S."/>
            <person name="Celniker S.E."/>
            <person name="Chang J.L."/>
            <person name="Chapple C."/>
            <person name="Chatterji S."/>
            <person name="Chinwalla A."/>
            <person name="Civetta A."/>
            <person name="Clifton S.W."/>
            <person name="Comeron J.M."/>
            <person name="Costello J.C."/>
            <person name="Coyne J.A."/>
            <person name="Daub J."/>
            <person name="David R.G."/>
            <person name="Delcher A.L."/>
            <person name="Delehaunty K."/>
            <person name="Do C.B."/>
            <person name="Ebling H."/>
            <person name="Edwards K."/>
            <person name="Eickbush T."/>
            <person name="Evans J.D."/>
            <person name="Filipski A."/>
            <person name="Findeiss S."/>
            <person name="Freyhult E."/>
            <person name="Fulton L."/>
            <person name="Fulton R."/>
            <person name="Garcia A.C."/>
            <person name="Gardiner A."/>
            <person name="Garfield D.A."/>
            <person name="Garvin B.E."/>
            <person name="Gibson G."/>
            <person name="Gilbert D."/>
            <person name="Gnerre S."/>
            <person name="Godfrey J."/>
            <person name="Good R."/>
            <person name="Gotea V."/>
            <person name="Gravely B."/>
            <person name="Greenberg A.J."/>
            <person name="Griffiths-Jones S."/>
            <person name="Gross S."/>
            <person name="Guigo R."/>
            <person name="Gustafson E.A."/>
            <person name="Haerty W."/>
            <person name="Hahn M.W."/>
            <person name="Halligan D.L."/>
            <person name="Halpern A.L."/>
            <person name="Halter G.M."/>
            <person name="Han M.V."/>
            <person name="Heger A."/>
            <person name="Hillier L."/>
            <person name="Hinrichs A.S."/>
            <person name="Holmes I."/>
            <person name="Hoskins R.A."/>
            <person name="Hubisz M.J."/>
            <person name="Hultmark D."/>
            <person name="Huntley M.A."/>
            <person name="Jaffe D.B."/>
            <person name="Jagadeeshan S."/>
            <person name="Jeck W.R."/>
            <person name="Johnson J."/>
            <person name="Jones C.D."/>
            <person name="Jordan W.C."/>
            <person name="Karpen G.H."/>
            <person name="Kataoka E."/>
            <person name="Keightley P.D."/>
            <person name="Kheradpour P."/>
            <person name="Kirkness E.F."/>
            <person name="Koerich L.B."/>
            <person name="Kristiansen K."/>
            <person name="Kudrna D."/>
            <person name="Kulathinal R.J."/>
            <person name="Kumar S."/>
            <person name="Kwok R."/>
            <person name="Lander E."/>
            <person name="Langley C.H."/>
            <person name="Lapoint R."/>
            <person name="Lazzaro B.P."/>
            <person name="Lee S.J."/>
            <person name="Levesque L."/>
            <person name="Li R."/>
            <person name="Lin C.F."/>
            <person name="Lin M.F."/>
            <person name="Lindblad-Toh K."/>
            <person name="Llopart A."/>
            <person name="Long M."/>
            <person name="Low L."/>
            <person name="Lozovsky E."/>
            <person name="Lu J."/>
            <person name="Luo M."/>
            <person name="Machado C.A."/>
            <person name="Makalowski W."/>
            <person name="Marzo M."/>
            <person name="Matsuda M."/>
            <person name="Matzkin L."/>
            <person name="McAllister B."/>
            <person name="McBride C.S."/>
            <person name="McKernan B."/>
            <person name="McKernan K."/>
            <person name="Mendez-Lago M."/>
            <person name="Minx P."/>
            <person name="Mollenhauer M.U."/>
            <person name="Montooth K."/>
            <person name="Mount S.M."/>
            <person name="Mu X."/>
            <person name="Myers E."/>
            <person name="Negre B."/>
            <person name="Newfeld S."/>
            <person name="Nielsen R."/>
            <person name="Noor M.A."/>
            <person name="O'Grady P."/>
            <person name="Pachter L."/>
            <person name="Papaceit M."/>
            <person name="Parisi M.J."/>
            <person name="Parisi M."/>
            <person name="Parts L."/>
            <person name="Pedersen J.S."/>
            <person name="Pesole G."/>
            <person name="Phillippy A.M."/>
            <person name="Ponting C.P."/>
            <person name="Pop M."/>
            <person name="Porcelli D."/>
            <person name="Powell J.R."/>
            <person name="Prohaska S."/>
            <person name="Pruitt K."/>
            <person name="Puig M."/>
            <person name="Quesneville H."/>
            <person name="Ram K.R."/>
            <person name="Rand D."/>
            <person name="Rasmussen M.D."/>
            <person name="Reed L.K."/>
            <person name="Reenan R."/>
            <person name="Reily A."/>
            <person name="Remington K.A."/>
            <person name="Rieger T.T."/>
            <person name="Ritchie M.G."/>
            <person name="Robin C."/>
            <person name="Rogers Y.H."/>
            <person name="Rohde C."/>
            <person name="Rozas J."/>
            <person name="Rubenfield M.J."/>
            <person name="Ruiz A."/>
            <person name="Russo S."/>
            <person name="Salzberg S.L."/>
            <person name="Sanchez-Gracia A."/>
            <person name="Saranga D.J."/>
            <person name="Sato H."/>
            <person name="Schaeffer S.W."/>
            <person name="Schatz M.C."/>
            <person name="Schlenke T."/>
            <person name="Schwartz R."/>
            <person name="Segarra C."/>
            <person name="Singh R.S."/>
            <person name="Sirot L."/>
            <person name="Sirota M."/>
            <person name="Sisneros N.B."/>
            <person name="Smith C.D."/>
            <person name="Smith T.F."/>
            <person name="Spieth J."/>
            <person name="Stage D.E."/>
            <person name="Stark A."/>
            <person name="Stephan W."/>
            <person name="Strausberg R.L."/>
            <person name="Strempel S."/>
            <person name="Sturgill D."/>
            <person name="Sutton G."/>
            <person name="Sutton G.G."/>
            <person name="Tao W."/>
            <person name="Teichmann S."/>
            <person name="Tobari Y.N."/>
            <person name="Tomimura Y."/>
            <person name="Tsolas J.M."/>
            <person name="Valente V.L."/>
            <person name="Venter E."/>
            <person name="Venter J.C."/>
            <person name="Vicario S."/>
            <person name="Vieira F.G."/>
            <person name="Vilella A.J."/>
            <person name="Villasante A."/>
            <person name="Walenz B."/>
            <person name="Wang J."/>
            <person name="Wasserman M."/>
            <person name="Watts T."/>
            <person name="Wilson D."/>
            <person name="Wilson R.K."/>
            <person name="Wing R.A."/>
            <person name="Wolfner M.F."/>
            <person name="Wong A."/>
            <person name="Wong G.K."/>
            <person name="Wu C.I."/>
            <person name="Wu G."/>
            <person name="Yamamoto D."/>
            <person name="Yang H.P."/>
            <person name="Yang S.P."/>
            <person name="Yorke J.A."/>
            <person name="Yoshida K."/>
            <person name="Zdobnov E."/>
            <person name="Zhang P."/>
            <person name="Zhang Y."/>
            <person name="Zimin A.V."/>
            <person name="Baldwin J."/>
            <person name="Abdouelleil A."/>
            <person name="Abdulkadir J."/>
            <person name="Abebe A."/>
            <person name="Abera B."/>
            <person name="Abreu J."/>
            <person name="Acer S.C."/>
            <person name="Aftuck L."/>
            <person name="Alexander A."/>
            <person name="An P."/>
            <person name="Anderson E."/>
            <person name="Anderson S."/>
            <person name="Arachi H."/>
            <person name="Azer M."/>
            <person name="Bachantsang P."/>
            <person name="Barry A."/>
            <person name="Bayul T."/>
            <person name="Berlin A."/>
            <person name="Bessette D."/>
            <person name="Bloom T."/>
            <person name="Blye J."/>
            <person name="Boguslavskiy L."/>
            <person name="Bonnet C."/>
            <person name="Boukhgalter B."/>
            <person name="Bourzgui I."/>
            <person name="Brown A."/>
            <person name="Cahill P."/>
            <person name="Channer S."/>
            <person name="Cheshatsang Y."/>
            <person name="Chuda L."/>
            <person name="Citroen M."/>
            <person name="Collymore A."/>
            <person name="Cooke P."/>
            <person name="Costello M."/>
            <person name="D'Aco K."/>
            <person name="Daza R."/>
            <person name="De Haan G."/>
            <person name="DeGray S."/>
            <person name="DeMaso C."/>
            <person name="Dhargay N."/>
            <person name="Dooley K."/>
            <person name="Dooley E."/>
            <person name="Doricent M."/>
            <person name="Dorje P."/>
            <person name="Dorjee K."/>
            <person name="Dupes A."/>
            <person name="Elong R."/>
            <person name="Falk J."/>
            <person name="Farina A."/>
            <person name="Faro S."/>
            <person name="Ferguson D."/>
            <person name="Fisher S."/>
            <person name="Foley C.D."/>
            <person name="Franke A."/>
            <person name="Friedrich D."/>
            <person name="Gadbois L."/>
            <person name="Gearin G."/>
            <person name="Gearin C.R."/>
            <person name="Giannoukos G."/>
            <person name="Goode T."/>
            <person name="Graham J."/>
            <person name="Grandbois E."/>
            <person name="Grewal S."/>
            <person name="Gyaltsen K."/>
            <person name="Hafez N."/>
            <person name="Hagos B."/>
            <person name="Hall J."/>
            <person name="Henson C."/>
            <person name="Hollinger A."/>
            <person name="Honan T."/>
            <person name="Huard M.D."/>
            <person name="Hughes L."/>
            <person name="Hurhula B."/>
            <person name="Husby M.E."/>
            <person name="Kamat A."/>
            <person name="Kanga B."/>
            <person name="Kashin S."/>
            <person name="Khazanovich D."/>
            <person name="Kisner P."/>
            <person name="Lance K."/>
            <person name="Lara M."/>
            <person name="Lee W."/>
            <person name="Lennon N."/>
            <person name="Letendre F."/>
            <person name="LeVine R."/>
            <person name="Lipovsky A."/>
            <person name="Liu X."/>
            <person name="Liu J."/>
            <person name="Liu S."/>
            <person name="Lokyitsang T."/>
            <person name="Lokyitsang Y."/>
            <person name="Lubonja R."/>
            <person name="Lui A."/>
            <person name="MacDonald P."/>
            <person name="Magnisalis V."/>
            <person name="Maru K."/>
            <person name="Matthews C."/>
            <person name="McCusker W."/>
            <person name="McDonough S."/>
            <person name="Mehta T."/>
            <person name="Meldrim J."/>
            <person name="Meneus L."/>
            <person name="Mihai O."/>
            <person name="Mihalev A."/>
            <person name="Mihova T."/>
            <person name="Mittelman R."/>
            <person name="Mlenga V."/>
            <person name="Montmayeur A."/>
            <person name="Mulrain L."/>
            <person name="Navidi A."/>
            <person name="Naylor J."/>
            <person name="Negash T."/>
            <person name="Nguyen T."/>
            <person name="Nguyen N."/>
            <person name="Nicol R."/>
            <person name="Norbu C."/>
            <person name="Norbu N."/>
            <person name="Novod N."/>
            <person name="O'Neill B."/>
            <person name="Osman S."/>
            <person name="Markiewicz E."/>
            <person name="Oyono O.L."/>
            <person name="Patti C."/>
            <person name="Phunkhang P."/>
            <person name="Pierre F."/>
            <person name="Priest M."/>
            <person name="Raghuraman S."/>
            <person name="Rege F."/>
            <person name="Reyes R."/>
            <person name="Rise C."/>
            <person name="Rogov P."/>
            <person name="Ross K."/>
            <person name="Ryan E."/>
            <person name="Settipalli S."/>
            <person name="Shea T."/>
            <person name="Sherpa N."/>
            <person name="Shi L."/>
            <person name="Shih D."/>
            <person name="Sparrow T."/>
            <person name="Spaulding J."/>
            <person name="Stalker J."/>
            <person name="Stange-Thomann N."/>
            <person name="Stavropoulos S."/>
            <person name="Stone C."/>
            <person name="Strader C."/>
            <person name="Tesfaye S."/>
            <person name="Thomson T."/>
            <person name="Thoulutsang Y."/>
            <person name="Thoulutsang D."/>
            <person name="Topham K."/>
            <person name="Topping I."/>
            <person name="Tsamla T."/>
            <person name="Vassiliev H."/>
            <person name="Vo A."/>
            <person name="Wangchuk T."/>
            <person name="Wangdi T."/>
            <person name="Weiand M."/>
            <person name="Wilkinson J."/>
            <person name="Wilson A."/>
            <person name="Yadav S."/>
            <person name="Young G."/>
            <person name="Yu Q."/>
            <person name="Zembek L."/>
            <person name="Zhong D."/>
            <person name="Zimmer A."/>
            <person name="Zwirko Z."/>
            <person name="Jaffe D.B."/>
            <person name="Alvarez P."/>
            <person name="Brockman W."/>
            <person name="Butler J."/>
            <person name="Chin C."/>
            <person name="Gnerre S."/>
            <person name="Grabherr M."/>
            <person name="Kleber M."/>
            <person name="Mauceli E."/>
            <person name="MacCallum I."/>
        </authorList>
    </citation>
    <scope>NUCLEOTIDE SEQUENCE [LARGE SCALE GENOMIC DNA]</scope>
    <source>
        <strain evidence="3">Tucson 15287-2541.00</strain>
    </source>
</reference>
<evidence type="ECO:0000313" key="2">
    <source>
        <dbReference type="EMBL" id="EDW04425.1"/>
    </source>
</evidence>
<evidence type="ECO:0000256" key="1">
    <source>
        <dbReference type="SAM" id="MobiDB-lite"/>
    </source>
</evidence>
<name>B4K3W8_DROGR</name>
<organism evidence="3">
    <name type="scientific">Drosophila grimshawi</name>
    <name type="common">Hawaiian fruit fly</name>
    <name type="synonym">Idiomyia grimshawi</name>
    <dbReference type="NCBI Taxonomy" id="7222"/>
    <lineage>
        <taxon>Eukaryota</taxon>
        <taxon>Metazoa</taxon>
        <taxon>Ecdysozoa</taxon>
        <taxon>Arthropoda</taxon>
        <taxon>Hexapoda</taxon>
        <taxon>Insecta</taxon>
        <taxon>Pterygota</taxon>
        <taxon>Neoptera</taxon>
        <taxon>Endopterygota</taxon>
        <taxon>Diptera</taxon>
        <taxon>Brachycera</taxon>
        <taxon>Muscomorpha</taxon>
        <taxon>Ephydroidea</taxon>
        <taxon>Drosophilidae</taxon>
        <taxon>Drosophila</taxon>
        <taxon>Hawaiian Drosophila</taxon>
    </lineage>
</organism>
<evidence type="ECO:0000313" key="3">
    <source>
        <dbReference type="Proteomes" id="UP000001070"/>
    </source>
</evidence>
<dbReference type="InParanoid" id="B4K3W8"/>
<proteinExistence type="predicted"/>
<protein>
    <submittedName>
        <fullName evidence="2">GH24971</fullName>
    </submittedName>
</protein>
<dbReference type="Proteomes" id="UP000001070">
    <property type="component" value="Unassembled WGS sequence"/>
</dbReference>
<feature type="region of interest" description="Disordered" evidence="1">
    <location>
        <begin position="32"/>
        <end position="56"/>
    </location>
</feature>
<accession>B4K3W8</accession>
<gene>
    <name evidence="2" type="primary">Dgri\GH24971</name>
    <name evidence="2" type="ORF">Dgri_GH24971</name>
</gene>
<dbReference type="HOGENOM" id="CLU_2225902_0_0_1"/>
<dbReference type="AlphaFoldDB" id="B4K3W8"/>